<dbReference type="InterPro" id="IPR003974">
    <property type="entry name" value="K_chnl_volt-dep_Kv3"/>
</dbReference>
<dbReference type="InterPro" id="IPR003131">
    <property type="entry name" value="T1-type_BTB"/>
</dbReference>
<evidence type="ECO:0000313" key="15">
    <source>
        <dbReference type="EMBL" id="CAH1775291.1"/>
    </source>
</evidence>
<comment type="subcellular location">
    <subcellularLocation>
        <location evidence="1">Membrane</location>
        <topology evidence="1">Multi-pass membrane protein</topology>
    </subcellularLocation>
</comment>
<sequence>MAAFLDFSDESFRKNLNELCKYPDVKNPKAKVKINISGHVYVVYQETLDNIPGHRLYKLTKDDPCYDSENDEYFFEANPALFPYILDYFKQGSVHFPKSFCTFTLRTTLAFWKIEDSAVPVCCWKEFTKSSIEVQYYIKVSSILNWTGILHKSLDDKATKWAHLKRKICIFLNDPASGFGSKIWMLFFLINLLASLFVITVEMDENFRVPIETKGIFNATNPKIAKILETNLHPTLQIIEIWTTIFFTMECMIQVIVTKCRFWFFKQPGTYMDLISIMGSFVGLAFMMFPELSQNIRLSQEKAMIILGFVNFARFLRVYRLIRLANYYRSFRILIAALYASKMEIFLLCFLLVTGMVVFSIFIFWAEFLIQDGFPSVSVGCWWAIVTMTTVGYGDLHPESVGGYFVGALTAVVGLIFTGLPIPIIGNTFNEMFQAAKFEEHWNENLKNREKNSDTKISKAKVESS</sequence>
<dbReference type="GO" id="GO:0005249">
    <property type="term" value="F:voltage-gated potassium channel activity"/>
    <property type="evidence" value="ECO:0007669"/>
    <property type="project" value="InterPro"/>
</dbReference>
<feature type="non-terminal residue" evidence="15">
    <location>
        <position position="465"/>
    </location>
</feature>
<dbReference type="Proteomes" id="UP000749559">
    <property type="component" value="Unassembled WGS sequence"/>
</dbReference>
<dbReference type="GO" id="GO:0008076">
    <property type="term" value="C:voltage-gated potassium channel complex"/>
    <property type="evidence" value="ECO:0007669"/>
    <property type="project" value="InterPro"/>
</dbReference>
<dbReference type="SUPFAM" id="SSF54695">
    <property type="entry name" value="POZ domain"/>
    <property type="match status" value="1"/>
</dbReference>
<keyword evidence="3" id="KW-0633">Potassium transport</keyword>
<dbReference type="PRINTS" id="PR01491">
    <property type="entry name" value="KVCHANNEL"/>
</dbReference>
<feature type="transmembrane region" description="Helical" evidence="12">
    <location>
        <begin position="183"/>
        <end position="201"/>
    </location>
</feature>
<keyword evidence="6" id="KW-0851">Voltage-gated channel</keyword>
<evidence type="ECO:0000313" key="16">
    <source>
        <dbReference type="Proteomes" id="UP000749559"/>
    </source>
</evidence>
<evidence type="ECO:0000256" key="6">
    <source>
        <dbReference type="ARBA" id="ARBA00022882"/>
    </source>
</evidence>
<dbReference type="Gene3D" id="1.10.287.70">
    <property type="match status" value="1"/>
</dbReference>
<dbReference type="InterPro" id="IPR027359">
    <property type="entry name" value="Volt_channel_dom_sf"/>
</dbReference>
<dbReference type="AlphaFoldDB" id="A0A8S4N3H6"/>
<evidence type="ECO:0000256" key="4">
    <source>
        <dbReference type="ARBA" id="ARBA00022692"/>
    </source>
</evidence>
<evidence type="ECO:0000256" key="5">
    <source>
        <dbReference type="ARBA" id="ARBA00022826"/>
    </source>
</evidence>
<dbReference type="InterPro" id="IPR011333">
    <property type="entry name" value="SKP1/BTB/POZ_sf"/>
</dbReference>
<dbReference type="Pfam" id="PF00520">
    <property type="entry name" value="Ion_trans"/>
    <property type="match status" value="1"/>
</dbReference>
<evidence type="ECO:0000256" key="10">
    <source>
        <dbReference type="ARBA" id="ARBA00023136"/>
    </source>
</evidence>
<evidence type="ECO:0000256" key="1">
    <source>
        <dbReference type="ARBA" id="ARBA00004141"/>
    </source>
</evidence>
<evidence type="ECO:0000256" key="12">
    <source>
        <dbReference type="SAM" id="Phobius"/>
    </source>
</evidence>
<protein>
    <submittedName>
        <fullName evidence="15">Uncharacterized protein</fullName>
    </submittedName>
</protein>
<feature type="domain" description="Ion transport" evidence="13">
    <location>
        <begin position="182"/>
        <end position="435"/>
    </location>
</feature>
<evidence type="ECO:0000256" key="8">
    <source>
        <dbReference type="ARBA" id="ARBA00022989"/>
    </source>
</evidence>
<name>A0A8S4N3H6_OWEFU</name>
<keyword evidence="7" id="KW-0630">Potassium</keyword>
<accession>A0A8S4N3H6</accession>
<feature type="domain" description="Potassium channel tetramerisation-type BTB" evidence="14">
    <location>
        <begin position="32"/>
        <end position="121"/>
    </location>
</feature>
<evidence type="ECO:0000256" key="7">
    <source>
        <dbReference type="ARBA" id="ARBA00022958"/>
    </source>
</evidence>
<dbReference type="EMBL" id="CAIIXF020000001">
    <property type="protein sequence ID" value="CAH1775291.1"/>
    <property type="molecule type" value="Genomic_DNA"/>
</dbReference>
<keyword evidence="16" id="KW-1185">Reference proteome</keyword>
<evidence type="ECO:0000256" key="3">
    <source>
        <dbReference type="ARBA" id="ARBA00022538"/>
    </source>
</evidence>
<dbReference type="CDD" id="cd18317">
    <property type="entry name" value="BTB_POZ_Kv"/>
    <property type="match status" value="1"/>
</dbReference>
<evidence type="ECO:0000259" key="13">
    <source>
        <dbReference type="Pfam" id="PF00520"/>
    </source>
</evidence>
<keyword evidence="11" id="KW-0407">Ion channel</keyword>
<keyword evidence="8 12" id="KW-1133">Transmembrane helix</keyword>
<reference evidence="15" key="1">
    <citation type="submission" date="2022-03" db="EMBL/GenBank/DDBJ databases">
        <authorList>
            <person name="Martin C."/>
        </authorList>
    </citation>
    <scope>NUCLEOTIDE SEQUENCE</scope>
</reference>
<comment type="caution">
    <text evidence="15">The sequence shown here is derived from an EMBL/GenBank/DDBJ whole genome shotgun (WGS) entry which is preliminary data.</text>
</comment>
<dbReference type="Gene3D" id="1.20.120.350">
    <property type="entry name" value="Voltage-gated potassium channels. Chain C"/>
    <property type="match status" value="1"/>
</dbReference>
<evidence type="ECO:0000256" key="9">
    <source>
        <dbReference type="ARBA" id="ARBA00023065"/>
    </source>
</evidence>
<feature type="transmembrane region" description="Helical" evidence="12">
    <location>
        <begin position="403"/>
        <end position="425"/>
    </location>
</feature>
<proteinExistence type="predicted"/>
<dbReference type="OrthoDB" id="10025005at2759"/>
<evidence type="ECO:0000259" key="14">
    <source>
        <dbReference type="Pfam" id="PF02214"/>
    </source>
</evidence>
<dbReference type="PANTHER" id="PTHR11537:SF254">
    <property type="entry name" value="POTASSIUM VOLTAGE-GATED CHANNEL PROTEIN SHAB"/>
    <property type="match status" value="1"/>
</dbReference>
<feature type="transmembrane region" description="Helical" evidence="12">
    <location>
        <begin position="270"/>
        <end position="290"/>
    </location>
</feature>
<evidence type="ECO:0000256" key="11">
    <source>
        <dbReference type="ARBA" id="ARBA00023303"/>
    </source>
</evidence>
<keyword evidence="9" id="KW-0406">Ion transport</keyword>
<dbReference type="PRINTS" id="PR00169">
    <property type="entry name" value="KCHANNEL"/>
</dbReference>
<keyword evidence="10 12" id="KW-0472">Membrane</keyword>
<keyword evidence="5" id="KW-0631">Potassium channel</keyword>
<dbReference type="GO" id="GO:0001508">
    <property type="term" value="P:action potential"/>
    <property type="evidence" value="ECO:0007669"/>
    <property type="project" value="TreeGrafter"/>
</dbReference>
<organism evidence="15 16">
    <name type="scientific">Owenia fusiformis</name>
    <name type="common">Polychaete worm</name>
    <dbReference type="NCBI Taxonomy" id="6347"/>
    <lineage>
        <taxon>Eukaryota</taxon>
        <taxon>Metazoa</taxon>
        <taxon>Spiralia</taxon>
        <taxon>Lophotrochozoa</taxon>
        <taxon>Annelida</taxon>
        <taxon>Polychaeta</taxon>
        <taxon>Sedentaria</taxon>
        <taxon>Canalipalpata</taxon>
        <taxon>Sabellida</taxon>
        <taxon>Oweniida</taxon>
        <taxon>Oweniidae</taxon>
        <taxon>Owenia</taxon>
    </lineage>
</organism>
<feature type="transmembrane region" description="Helical" evidence="12">
    <location>
        <begin position="302"/>
        <end position="322"/>
    </location>
</feature>
<dbReference type="InterPro" id="IPR005821">
    <property type="entry name" value="Ion_trans_dom"/>
</dbReference>
<dbReference type="SUPFAM" id="SSF81324">
    <property type="entry name" value="Voltage-gated potassium channels"/>
    <property type="match status" value="1"/>
</dbReference>
<dbReference type="PRINTS" id="PR01498">
    <property type="entry name" value="SHAWCHANNEL"/>
</dbReference>
<dbReference type="InterPro" id="IPR003968">
    <property type="entry name" value="K_chnl_volt-dep_Kv"/>
</dbReference>
<feature type="transmembrane region" description="Helical" evidence="12">
    <location>
        <begin position="343"/>
        <end position="365"/>
    </location>
</feature>
<dbReference type="PANTHER" id="PTHR11537">
    <property type="entry name" value="VOLTAGE-GATED POTASSIUM CHANNEL"/>
    <property type="match status" value="1"/>
</dbReference>
<evidence type="ECO:0000256" key="2">
    <source>
        <dbReference type="ARBA" id="ARBA00022448"/>
    </source>
</evidence>
<gene>
    <name evidence="15" type="ORF">OFUS_LOCUS2616</name>
</gene>
<dbReference type="InterPro" id="IPR028325">
    <property type="entry name" value="VG_K_chnl"/>
</dbReference>
<keyword evidence="2" id="KW-0813">Transport</keyword>
<dbReference type="Gene3D" id="3.30.710.10">
    <property type="entry name" value="Potassium Channel Kv1.1, Chain A"/>
    <property type="match status" value="1"/>
</dbReference>
<dbReference type="GO" id="GO:0051260">
    <property type="term" value="P:protein homooligomerization"/>
    <property type="evidence" value="ECO:0007669"/>
    <property type="project" value="InterPro"/>
</dbReference>
<keyword evidence="4 12" id="KW-0812">Transmembrane</keyword>
<dbReference type="Pfam" id="PF02214">
    <property type="entry name" value="BTB_2"/>
    <property type="match status" value="1"/>
</dbReference>